<sequence length="274" mass="31851">MKSWMYDAIIYIYALSLLFYFSDFAEPNRRAKQFGTGLLAFVWVLQTLFFIFRVEDLRQPAVFSMFDSLFFFAWLIVTVSLVLNIVFRMDVLVFFVNIVGIAVLALNFFTDENVSPLLEQWHIEDELLFIHVSLAICSYAAFLVSAVLSGMYLFLNHMLKKKRWSQTLKRLPSLDKIDKSSYVFVLVGTPFLILSLTLGLVWLHITGHLQLMLDPKVLNSLLVIAVYLFYLTQRLSFKKPGATLALWNLAAFAFVFANFVISNFLSRFHQWIWM</sequence>
<protein>
    <submittedName>
        <fullName evidence="7">Cytochrome c biogenesis protein CcsA</fullName>
    </submittedName>
</protein>
<keyword evidence="8" id="KW-1185">Reference proteome</keyword>
<evidence type="ECO:0000313" key="8">
    <source>
        <dbReference type="Proteomes" id="UP001310386"/>
    </source>
</evidence>
<keyword evidence="4 5" id="KW-0472">Membrane</keyword>
<dbReference type="RefSeq" id="WP_371752512.1">
    <property type="nucleotide sequence ID" value="NZ_JAYJLD010000002.1"/>
</dbReference>
<evidence type="ECO:0000259" key="6">
    <source>
        <dbReference type="Pfam" id="PF01578"/>
    </source>
</evidence>
<dbReference type="InterPro" id="IPR002541">
    <property type="entry name" value="Cyt_c_assembly"/>
</dbReference>
<feature type="transmembrane region" description="Helical" evidence="5">
    <location>
        <begin position="129"/>
        <end position="155"/>
    </location>
</feature>
<keyword evidence="3 5" id="KW-1133">Transmembrane helix</keyword>
<gene>
    <name evidence="7" type="primary">ccsA</name>
    <name evidence="7" type="ORF">VF724_01835</name>
</gene>
<dbReference type="Pfam" id="PF01578">
    <property type="entry name" value="Cytochrom_C_asm"/>
    <property type="match status" value="1"/>
</dbReference>
<dbReference type="InterPro" id="IPR045062">
    <property type="entry name" value="Cyt_c_biogenesis_CcsA/CcmC"/>
</dbReference>
<feature type="transmembrane region" description="Helical" evidence="5">
    <location>
        <begin position="182"/>
        <end position="205"/>
    </location>
</feature>
<organism evidence="7 8">
    <name type="scientific">Ferviditalea candida</name>
    <dbReference type="NCBI Taxonomy" id="3108399"/>
    <lineage>
        <taxon>Bacteria</taxon>
        <taxon>Bacillati</taxon>
        <taxon>Bacillota</taxon>
        <taxon>Bacilli</taxon>
        <taxon>Bacillales</taxon>
        <taxon>Paenibacillaceae</taxon>
        <taxon>Ferviditalea</taxon>
    </lineage>
</organism>
<evidence type="ECO:0000256" key="4">
    <source>
        <dbReference type="ARBA" id="ARBA00023136"/>
    </source>
</evidence>
<feature type="transmembrane region" description="Helical" evidence="5">
    <location>
        <begin position="6"/>
        <end position="22"/>
    </location>
</feature>
<accession>A0ABU5ZD23</accession>
<dbReference type="EMBL" id="JAYJLD010000002">
    <property type="protein sequence ID" value="MEB3100399.1"/>
    <property type="molecule type" value="Genomic_DNA"/>
</dbReference>
<evidence type="ECO:0000313" key="7">
    <source>
        <dbReference type="EMBL" id="MEB3100399.1"/>
    </source>
</evidence>
<reference evidence="7" key="1">
    <citation type="submission" date="2023-12" db="EMBL/GenBank/DDBJ databases">
        <title>Fervidustalea candida gen. nov., sp. nov., a novel member of the family Paenibacillaceae isolated from a geothermal area.</title>
        <authorList>
            <person name="Li W.-J."/>
            <person name="Jiao J.-Y."/>
            <person name="Chen Y."/>
        </authorList>
    </citation>
    <scope>NUCLEOTIDE SEQUENCE</scope>
    <source>
        <strain evidence="7">SYSU GA230002</strain>
    </source>
</reference>
<comment type="caution">
    <text evidence="7">The sequence shown here is derived from an EMBL/GenBank/DDBJ whole genome shotgun (WGS) entry which is preliminary data.</text>
</comment>
<dbReference type="PANTHER" id="PTHR30071">
    <property type="entry name" value="HEME EXPORTER PROTEIN C"/>
    <property type="match status" value="1"/>
</dbReference>
<feature type="transmembrane region" description="Helical" evidence="5">
    <location>
        <begin position="217"/>
        <end position="232"/>
    </location>
</feature>
<evidence type="ECO:0000256" key="5">
    <source>
        <dbReference type="SAM" id="Phobius"/>
    </source>
</evidence>
<evidence type="ECO:0000256" key="1">
    <source>
        <dbReference type="ARBA" id="ARBA00004141"/>
    </source>
</evidence>
<dbReference type="Proteomes" id="UP001310386">
    <property type="component" value="Unassembled WGS sequence"/>
</dbReference>
<comment type="subcellular location">
    <subcellularLocation>
        <location evidence="1">Membrane</location>
        <topology evidence="1">Multi-pass membrane protein</topology>
    </subcellularLocation>
</comment>
<dbReference type="PANTHER" id="PTHR30071:SF15">
    <property type="entry name" value="PROTEIN HEMX"/>
    <property type="match status" value="1"/>
</dbReference>
<proteinExistence type="predicted"/>
<name>A0ABU5ZD23_9BACL</name>
<feature type="transmembrane region" description="Helical" evidence="5">
    <location>
        <begin position="64"/>
        <end position="84"/>
    </location>
</feature>
<feature type="transmembrane region" description="Helical" evidence="5">
    <location>
        <begin position="91"/>
        <end position="109"/>
    </location>
</feature>
<feature type="transmembrane region" description="Helical" evidence="5">
    <location>
        <begin position="244"/>
        <end position="265"/>
    </location>
</feature>
<feature type="domain" description="Cytochrome c assembly protein" evidence="6">
    <location>
        <begin position="65"/>
        <end position="266"/>
    </location>
</feature>
<evidence type="ECO:0000256" key="2">
    <source>
        <dbReference type="ARBA" id="ARBA00022692"/>
    </source>
</evidence>
<evidence type="ECO:0000256" key="3">
    <source>
        <dbReference type="ARBA" id="ARBA00022989"/>
    </source>
</evidence>
<feature type="transmembrane region" description="Helical" evidence="5">
    <location>
        <begin position="34"/>
        <end position="52"/>
    </location>
</feature>
<keyword evidence="2 5" id="KW-0812">Transmembrane</keyword>